<sequence length="419" mass="45736">MSSKPSFTPPVGATVKISIPPEWFINISAISRKNYNQGVFIQTNIRNNSSFFISENGKNGPMRDSAFGLFTFPIAPRQTPVDLDLSVYFADTAEILTAKKLRVPNYSSSKLDVQKSEKPEDASDDIPDYVTFFIFVEDTPDNAQVAGSGQFDDQVITIHVVKTNPNKIPPPPPPNVIKPYNPILDLPRPSKLENYLKQYDVTFLIDDSPSMADENRWVEASNALNGLANYVIDSGFDANGIDLAFLNSDFKFLFKDEINDVTDKGKVAAALAKVGPNGQNGTPTGQRCSEILNKHLDRLDAVKGTQAYAEIKPLDLIVITDGVPNDKDPNLELTKVLIDVGARIRKQPTPHHPNSLGVQFVQIGNDPFAATALPKLVQADTGSIVDTVPYAGAGSISPDKLERILLGGLHPNIRAQNVI</sequence>
<dbReference type="STRING" id="39966.A0A369JVV9"/>
<protein>
    <recommendedName>
        <fullName evidence="1">VWFA domain-containing protein</fullName>
    </recommendedName>
</protein>
<dbReference type="PROSITE" id="PS50234">
    <property type="entry name" value="VWFA"/>
    <property type="match status" value="1"/>
</dbReference>
<proteinExistence type="predicted"/>
<dbReference type="OrthoDB" id="2142040at2759"/>
<dbReference type="SUPFAM" id="SSF53300">
    <property type="entry name" value="vWA-like"/>
    <property type="match status" value="1"/>
</dbReference>
<keyword evidence="3" id="KW-1185">Reference proteome</keyword>
<name>A0A369JVV9_HYPMA</name>
<reference evidence="2" key="1">
    <citation type="submission" date="2018-04" db="EMBL/GenBank/DDBJ databases">
        <title>Whole genome sequencing of Hypsizygus marmoreus.</title>
        <authorList>
            <person name="Choi I.-G."/>
            <person name="Min B."/>
            <person name="Kim J.-G."/>
            <person name="Kim S."/>
            <person name="Oh Y.-L."/>
            <person name="Kong W.-S."/>
            <person name="Park H."/>
            <person name="Jeong J."/>
            <person name="Song E.-S."/>
        </authorList>
    </citation>
    <scope>NUCLEOTIDE SEQUENCE [LARGE SCALE GENOMIC DNA]</scope>
    <source>
        <strain evidence="2">51987-8</strain>
    </source>
</reference>
<dbReference type="Gene3D" id="3.40.50.410">
    <property type="entry name" value="von Willebrand factor, type A domain"/>
    <property type="match status" value="1"/>
</dbReference>
<accession>A0A369JVV9</accession>
<dbReference type="InParanoid" id="A0A369JVV9"/>
<dbReference type="AlphaFoldDB" id="A0A369JVV9"/>
<dbReference type="InterPro" id="IPR036465">
    <property type="entry name" value="vWFA_dom_sf"/>
</dbReference>
<dbReference type="Proteomes" id="UP000076154">
    <property type="component" value="Unassembled WGS sequence"/>
</dbReference>
<dbReference type="PANTHER" id="PTHR34706:SF1">
    <property type="entry name" value="VWFA DOMAIN-CONTAINING PROTEIN"/>
    <property type="match status" value="1"/>
</dbReference>
<evidence type="ECO:0000313" key="3">
    <source>
        <dbReference type="Proteomes" id="UP000076154"/>
    </source>
</evidence>
<comment type="caution">
    <text evidence="2">The sequence shown here is derived from an EMBL/GenBank/DDBJ whole genome shotgun (WGS) entry which is preliminary data.</text>
</comment>
<dbReference type="Pfam" id="PF00092">
    <property type="entry name" value="VWA"/>
    <property type="match status" value="1"/>
</dbReference>
<feature type="domain" description="VWFA" evidence="1">
    <location>
        <begin position="200"/>
        <end position="404"/>
    </location>
</feature>
<gene>
    <name evidence="2" type="ORF">Hypma_008900</name>
</gene>
<organism evidence="2 3">
    <name type="scientific">Hypsizygus marmoreus</name>
    <name type="common">White beech mushroom</name>
    <name type="synonym">Agaricus marmoreus</name>
    <dbReference type="NCBI Taxonomy" id="39966"/>
    <lineage>
        <taxon>Eukaryota</taxon>
        <taxon>Fungi</taxon>
        <taxon>Dikarya</taxon>
        <taxon>Basidiomycota</taxon>
        <taxon>Agaricomycotina</taxon>
        <taxon>Agaricomycetes</taxon>
        <taxon>Agaricomycetidae</taxon>
        <taxon>Agaricales</taxon>
        <taxon>Tricholomatineae</taxon>
        <taxon>Lyophyllaceae</taxon>
        <taxon>Hypsizygus</taxon>
    </lineage>
</organism>
<dbReference type="InterPro" id="IPR002035">
    <property type="entry name" value="VWF_A"/>
</dbReference>
<evidence type="ECO:0000259" key="1">
    <source>
        <dbReference type="PROSITE" id="PS50234"/>
    </source>
</evidence>
<dbReference type="EMBL" id="LUEZ02000046">
    <property type="protein sequence ID" value="RDB23783.1"/>
    <property type="molecule type" value="Genomic_DNA"/>
</dbReference>
<evidence type="ECO:0000313" key="2">
    <source>
        <dbReference type="EMBL" id="RDB23783.1"/>
    </source>
</evidence>
<dbReference type="PANTHER" id="PTHR34706">
    <property type="entry name" value="SLR1338 PROTEIN"/>
    <property type="match status" value="1"/>
</dbReference>